<protein>
    <recommendedName>
        <fullName evidence="1">Carbohydrate-binding domain-containing protein</fullName>
    </recommendedName>
</protein>
<dbReference type="CDD" id="cd09620">
    <property type="entry name" value="CBM9_like_3"/>
    <property type="match status" value="1"/>
</dbReference>
<dbReference type="Gene3D" id="2.60.40.1190">
    <property type="match status" value="1"/>
</dbReference>
<reference evidence="2" key="1">
    <citation type="submission" date="2018-05" db="EMBL/GenBank/DDBJ databases">
        <authorList>
            <person name="Lanie J.A."/>
            <person name="Ng W.-L."/>
            <person name="Kazmierczak K.M."/>
            <person name="Andrzejewski T.M."/>
            <person name="Davidsen T.M."/>
            <person name="Wayne K.J."/>
            <person name="Tettelin H."/>
            <person name="Glass J.I."/>
            <person name="Rusch D."/>
            <person name="Podicherti R."/>
            <person name="Tsui H.-C.T."/>
            <person name="Winkler M.E."/>
        </authorList>
    </citation>
    <scope>NUCLEOTIDE SEQUENCE</scope>
</reference>
<gene>
    <name evidence="2" type="ORF">METZ01_LOCUS298829</name>
</gene>
<dbReference type="Pfam" id="PF06452">
    <property type="entry name" value="CBM9_1"/>
    <property type="match status" value="1"/>
</dbReference>
<dbReference type="GO" id="GO:0030246">
    <property type="term" value="F:carbohydrate binding"/>
    <property type="evidence" value="ECO:0007669"/>
    <property type="project" value="InterPro"/>
</dbReference>
<evidence type="ECO:0000259" key="1">
    <source>
        <dbReference type="Pfam" id="PF06452"/>
    </source>
</evidence>
<proteinExistence type="predicted"/>
<dbReference type="GO" id="GO:0004553">
    <property type="term" value="F:hydrolase activity, hydrolyzing O-glycosyl compounds"/>
    <property type="evidence" value="ECO:0007669"/>
    <property type="project" value="InterPro"/>
</dbReference>
<feature type="domain" description="Carbohydrate-binding" evidence="1">
    <location>
        <begin position="38"/>
        <end position="253"/>
    </location>
</feature>
<dbReference type="GO" id="GO:0016052">
    <property type="term" value="P:carbohydrate catabolic process"/>
    <property type="evidence" value="ECO:0007669"/>
    <property type="project" value="InterPro"/>
</dbReference>
<dbReference type="AlphaFoldDB" id="A0A382MD19"/>
<dbReference type="PANTHER" id="PTHR35532">
    <property type="entry name" value="SIMILAR TO POLYHYDROXYALKANOATE DEPOLYMERASE"/>
    <property type="match status" value="1"/>
</dbReference>
<dbReference type="InterPro" id="IPR010502">
    <property type="entry name" value="Carb-bd_dom_fam9"/>
</dbReference>
<dbReference type="SUPFAM" id="SSF49344">
    <property type="entry name" value="CBD9-like"/>
    <property type="match status" value="1"/>
</dbReference>
<evidence type="ECO:0000313" key="2">
    <source>
        <dbReference type="EMBL" id="SVC45975.1"/>
    </source>
</evidence>
<accession>A0A382MD19</accession>
<dbReference type="EMBL" id="UINC01092414">
    <property type="protein sequence ID" value="SVC45975.1"/>
    <property type="molecule type" value="Genomic_DNA"/>
</dbReference>
<organism evidence="2">
    <name type="scientific">marine metagenome</name>
    <dbReference type="NCBI Taxonomy" id="408172"/>
    <lineage>
        <taxon>unclassified sequences</taxon>
        <taxon>metagenomes</taxon>
        <taxon>ecological metagenomes</taxon>
    </lineage>
</organism>
<dbReference type="PANTHER" id="PTHR35532:SF5">
    <property type="entry name" value="CARBOHYDRATE-BINDING DOMAIN-CONTAINING PROTEIN"/>
    <property type="match status" value="1"/>
</dbReference>
<name>A0A382MD19_9ZZZZ</name>
<sequence length="274" mass="30599">MDRVRTTLVVALLSATVAAHGQAVSTSDCRHTSTAPVIDGDGGDSAWTRAPGLNLVDVEDLTGQRQHSRPTVARMLWDEDNLYFLFEMIDADVWSTFDNRDDQIWQQEVVEIFIDPDGDGLDYAEIEVNPLNTIFDLLLSRPWADSGRGFAEWNPDFVSAVSVDGTLNDPDDVDQGWTVEVALPWAALATDIRDVMNGQSLPPNVGDRWRLNLYRWERPRVGTDVTGEEPSAWSPVGDNDFHRPDRFGWLTFVGVPTAVEAEPWARVKSEATAW</sequence>